<feature type="transmembrane region" description="Helical" evidence="18">
    <location>
        <begin position="359"/>
        <end position="379"/>
    </location>
</feature>
<organism evidence="21 22">
    <name type="scientific">Isoptericola hypogeus</name>
    <dbReference type="NCBI Taxonomy" id="300179"/>
    <lineage>
        <taxon>Bacteria</taxon>
        <taxon>Bacillati</taxon>
        <taxon>Actinomycetota</taxon>
        <taxon>Actinomycetes</taxon>
        <taxon>Micrococcales</taxon>
        <taxon>Promicromonosporaceae</taxon>
        <taxon>Isoptericola</taxon>
    </lineage>
</organism>
<evidence type="ECO:0000256" key="8">
    <source>
        <dbReference type="ARBA" id="ARBA00022723"/>
    </source>
</evidence>
<dbReference type="RefSeq" id="WP_344250480.1">
    <property type="nucleotide sequence ID" value="NZ_BAAAPM010000009.1"/>
</dbReference>
<feature type="transmembrane region" description="Helical" evidence="18">
    <location>
        <begin position="298"/>
        <end position="317"/>
    </location>
</feature>
<feature type="compositionally biased region" description="Basic and acidic residues" evidence="19">
    <location>
        <begin position="567"/>
        <end position="590"/>
    </location>
</feature>
<keyword evidence="13 18" id="KW-0186">Copper</keyword>
<dbReference type="CDD" id="cd01662">
    <property type="entry name" value="Ubiquinol_Oxidase_I"/>
    <property type="match status" value="1"/>
</dbReference>
<evidence type="ECO:0000256" key="12">
    <source>
        <dbReference type="ARBA" id="ARBA00023004"/>
    </source>
</evidence>
<feature type="transmembrane region" description="Helical" evidence="18">
    <location>
        <begin position="172"/>
        <end position="197"/>
    </location>
</feature>
<feature type="transmembrane region" description="Helical" evidence="18">
    <location>
        <begin position="125"/>
        <end position="152"/>
    </location>
</feature>
<name>A0ABP4VVW2_9MICO</name>
<evidence type="ECO:0000256" key="13">
    <source>
        <dbReference type="ARBA" id="ARBA00023008"/>
    </source>
</evidence>
<comment type="pathway">
    <text evidence="2 18">Energy metabolism; oxidative phosphorylation.</text>
</comment>
<dbReference type="InterPro" id="IPR000883">
    <property type="entry name" value="Cyt_C_Oxase_1"/>
</dbReference>
<keyword evidence="12 18" id="KW-0408">Iron</keyword>
<dbReference type="SUPFAM" id="SSF81442">
    <property type="entry name" value="Cytochrome c oxidase subunit I-like"/>
    <property type="match status" value="1"/>
</dbReference>
<evidence type="ECO:0000256" key="10">
    <source>
        <dbReference type="ARBA" id="ARBA00022982"/>
    </source>
</evidence>
<evidence type="ECO:0000259" key="20">
    <source>
        <dbReference type="PROSITE" id="PS50855"/>
    </source>
</evidence>
<keyword evidence="5 17" id="KW-0349">Heme</keyword>
<dbReference type="PANTHER" id="PTHR10422">
    <property type="entry name" value="CYTOCHROME C OXIDASE SUBUNIT 1"/>
    <property type="match status" value="1"/>
</dbReference>
<dbReference type="PRINTS" id="PR01165">
    <property type="entry name" value="CYCOXIDASEI"/>
</dbReference>
<evidence type="ECO:0000256" key="17">
    <source>
        <dbReference type="RuleBase" id="RU000370"/>
    </source>
</evidence>
<dbReference type="PROSITE" id="PS50855">
    <property type="entry name" value="COX1"/>
    <property type="match status" value="1"/>
</dbReference>
<evidence type="ECO:0000256" key="6">
    <source>
        <dbReference type="ARBA" id="ARBA00022660"/>
    </source>
</evidence>
<protein>
    <recommendedName>
        <fullName evidence="18">Cytochrome c oxidase subunit 1</fullName>
        <ecNumber evidence="18">7.1.1.9</ecNumber>
    </recommendedName>
</protein>
<sequence>MAAITDTTHGVEVIPGLAPKRQTLGRTVIKWITSTDHKTIGYLYLITSFIWFAVGGILALLIRAELFMPGIQVVQSKEQYNQLFTMHGTIMLLLFATPLFAGFANVIMPLQIGAPDVAFPRLNMFAYWLFLFGGLIAAAGFFTPQGAASFGWFAYAPLSNTTFSPGLGGDLWVFGLALAGFGTILGAVNFITTIITMRAPGMTMFRMPIFTWNTLVTSLLVLMAFPPLASALFALGADRRLGAQVFNPDNGGAVLWQHLFWFFGHPEVYIIALPFFGIVSEIFPVFSRKPIFGYKTLIYATIAIAALSVTVWAHHMYVTGAVLLPFFAFMTMLIAIPTGVKFFNWIGTMWRGKLTFETPMLWSIGFLVTFLFGGLTGIILSSPALDFHLSDSYFVVAHFHYVVFGTVVFAMFAGFYFWWPKFTGRMLDERLGKIHFWLLFIGFHMTFLIQHWLGVEGMPRRYADYMPEEGFTWENQVSTIGAFILAASTLPFLWNVYTTWRNAPKVTVDDPWGYGRSLEWATSCPPPRHNFTSLPRIRSESPAFDLHHPEVAAMEQAHVRQTPLDHVYGDGDRHGQRELVQERRDSELRESGQSSSSTTVIDDQRPDEEENRK</sequence>
<evidence type="ECO:0000256" key="5">
    <source>
        <dbReference type="ARBA" id="ARBA00022617"/>
    </source>
</evidence>
<feature type="transmembrane region" description="Helical" evidence="18">
    <location>
        <begin position="84"/>
        <end position="104"/>
    </location>
</feature>
<keyword evidence="14 18" id="KW-0472">Membrane</keyword>
<dbReference type="EMBL" id="BAAAPM010000009">
    <property type="protein sequence ID" value="GAA1739511.1"/>
    <property type="molecule type" value="Genomic_DNA"/>
</dbReference>
<dbReference type="PANTHER" id="PTHR10422:SF18">
    <property type="entry name" value="CYTOCHROME C OXIDASE SUBUNIT 1"/>
    <property type="match status" value="1"/>
</dbReference>
<dbReference type="Gene3D" id="1.20.210.10">
    <property type="entry name" value="Cytochrome c oxidase-like, subunit I domain"/>
    <property type="match status" value="1"/>
</dbReference>
<comment type="subcellular location">
    <subcellularLocation>
        <location evidence="18">Cell membrane</location>
        <topology evidence="18">Multi-pass membrane protein</topology>
    </subcellularLocation>
    <subcellularLocation>
        <location evidence="1">Membrane</location>
        <topology evidence="1">Multi-pass membrane protein</topology>
    </subcellularLocation>
</comment>
<dbReference type="InterPro" id="IPR014241">
    <property type="entry name" value="Cyt_c_oxidase_su1_bac"/>
</dbReference>
<feature type="domain" description="Cytochrome oxidase subunit I profile" evidence="20">
    <location>
        <begin position="25"/>
        <end position="538"/>
    </location>
</feature>
<dbReference type="InterPro" id="IPR023615">
    <property type="entry name" value="Cyt_c_Oxase_su1_BS"/>
</dbReference>
<evidence type="ECO:0000256" key="4">
    <source>
        <dbReference type="ARBA" id="ARBA00022448"/>
    </source>
</evidence>
<feature type="transmembrane region" description="Helical" evidence="18">
    <location>
        <begin position="323"/>
        <end position="347"/>
    </location>
</feature>
<dbReference type="InterPro" id="IPR036927">
    <property type="entry name" value="Cyt_c_oxase-like_su1_sf"/>
</dbReference>
<dbReference type="Proteomes" id="UP001501138">
    <property type="component" value="Unassembled WGS sequence"/>
</dbReference>
<evidence type="ECO:0000256" key="16">
    <source>
        <dbReference type="ARBA" id="ARBA00047816"/>
    </source>
</evidence>
<evidence type="ECO:0000256" key="9">
    <source>
        <dbReference type="ARBA" id="ARBA00022967"/>
    </source>
</evidence>
<feature type="transmembrane region" description="Helical" evidence="18">
    <location>
        <begin position="473"/>
        <end position="497"/>
    </location>
</feature>
<feature type="transmembrane region" description="Helical" evidence="18">
    <location>
        <begin position="268"/>
        <end position="286"/>
    </location>
</feature>
<keyword evidence="8 18" id="KW-0479">Metal-binding</keyword>
<keyword evidence="4 17" id="KW-0813">Transport</keyword>
<comment type="caution">
    <text evidence="21">The sequence shown here is derived from an EMBL/GenBank/DDBJ whole genome shotgun (WGS) entry which is preliminary data.</text>
</comment>
<proteinExistence type="inferred from homology"/>
<evidence type="ECO:0000256" key="15">
    <source>
        <dbReference type="ARBA" id="ARBA00025218"/>
    </source>
</evidence>
<keyword evidence="22" id="KW-1185">Reference proteome</keyword>
<evidence type="ECO:0000313" key="22">
    <source>
        <dbReference type="Proteomes" id="UP001501138"/>
    </source>
</evidence>
<comment type="function">
    <text evidence="15 18">Cytochrome c oxidase is the component of the respiratory chain that catalyzes the reduction of oxygen to water. Subunits 1-3 form the functional core of the enzyme complex. CO I is the catalytic subunit of the enzyme. Electrons originating in cytochrome c are transferred via the copper A center of subunit 2 and heme A of subunit 1 to the bimetallic center formed by heme A3 and copper B.</text>
</comment>
<comment type="catalytic activity">
    <reaction evidence="16 18">
        <text>4 Fe(II)-[cytochrome c] + O2 + 8 H(+)(in) = 4 Fe(III)-[cytochrome c] + 2 H2O + 4 H(+)(out)</text>
        <dbReference type="Rhea" id="RHEA:11436"/>
        <dbReference type="Rhea" id="RHEA-COMP:10350"/>
        <dbReference type="Rhea" id="RHEA-COMP:14399"/>
        <dbReference type="ChEBI" id="CHEBI:15377"/>
        <dbReference type="ChEBI" id="CHEBI:15378"/>
        <dbReference type="ChEBI" id="CHEBI:15379"/>
        <dbReference type="ChEBI" id="CHEBI:29033"/>
        <dbReference type="ChEBI" id="CHEBI:29034"/>
        <dbReference type="EC" id="7.1.1.9"/>
    </reaction>
</comment>
<gene>
    <name evidence="21" type="primary">ctaD</name>
    <name evidence="21" type="ORF">GCM10009809_38690</name>
</gene>
<feature type="region of interest" description="Disordered" evidence="19">
    <location>
        <begin position="565"/>
        <end position="613"/>
    </location>
</feature>
<keyword evidence="6 17" id="KW-0679">Respiratory chain</keyword>
<keyword evidence="10 17" id="KW-0249">Electron transport</keyword>
<comment type="similarity">
    <text evidence="3 17">Belongs to the heme-copper respiratory oxidase family.</text>
</comment>
<feature type="transmembrane region" description="Helical" evidence="18">
    <location>
        <begin position="399"/>
        <end position="419"/>
    </location>
</feature>
<keyword evidence="11 18" id="KW-1133">Transmembrane helix</keyword>
<feature type="transmembrane region" description="Helical" evidence="18">
    <location>
        <begin position="42"/>
        <end position="64"/>
    </location>
</feature>
<feature type="transmembrane region" description="Helical" evidence="18">
    <location>
        <begin position="209"/>
        <end position="235"/>
    </location>
</feature>
<evidence type="ECO:0000256" key="3">
    <source>
        <dbReference type="ARBA" id="ARBA00009578"/>
    </source>
</evidence>
<evidence type="ECO:0000256" key="2">
    <source>
        <dbReference type="ARBA" id="ARBA00004673"/>
    </source>
</evidence>
<evidence type="ECO:0000256" key="1">
    <source>
        <dbReference type="ARBA" id="ARBA00004141"/>
    </source>
</evidence>
<dbReference type="InterPro" id="IPR023616">
    <property type="entry name" value="Cyt_c_oxase-like_su1_dom"/>
</dbReference>
<feature type="transmembrane region" description="Helical" evidence="18">
    <location>
        <begin position="431"/>
        <end position="453"/>
    </location>
</feature>
<evidence type="ECO:0000256" key="11">
    <source>
        <dbReference type="ARBA" id="ARBA00022989"/>
    </source>
</evidence>
<evidence type="ECO:0000256" key="14">
    <source>
        <dbReference type="ARBA" id="ARBA00023136"/>
    </source>
</evidence>
<keyword evidence="9" id="KW-1278">Translocase</keyword>
<dbReference type="PROSITE" id="PS00077">
    <property type="entry name" value="COX1_CUB"/>
    <property type="match status" value="1"/>
</dbReference>
<accession>A0ABP4VVW2</accession>
<keyword evidence="7 17" id="KW-0812">Transmembrane</keyword>
<dbReference type="Pfam" id="PF00115">
    <property type="entry name" value="COX1"/>
    <property type="match status" value="1"/>
</dbReference>
<evidence type="ECO:0000313" key="21">
    <source>
        <dbReference type="EMBL" id="GAA1739511.1"/>
    </source>
</evidence>
<reference evidence="22" key="1">
    <citation type="journal article" date="2019" name="Int. J. Syst. Evol. Microbiol.">
        <title>The Global Catalogue of Microorganisms (GCM) 10K type strain sequencing project: providing services to taxonomists for standard genome sequencing and annotation.</title>
        <authorList>
            <consortium name="The Broad Institute Genomics Platform"/>
            <consortium name="The Broad Institute Genome Sequencing Center for Infectious Disease"/>
            <person name="Wu L."/>
            <person name="Ma J."/>
        </authorList>
    </citation>
    <scope>NUCLEOTIDE SEQUENCE [LARGE SCALE GENOMIC DNA]</scope>
    <source>
        <strain evidence="22">JCM 15589</strain>
    </source>
</reference>
<evidence type="ECO:0000256" key="18">
    <source>
        <dbReference type="RuleBase" id="RU363061"/>
    </source>
</evidence>
<keyword evidence="18" id="KW-1003">Cell membrane</keyword>
<dbReference type="NCBIfam" id="TIGR02891">
    <property type="entry name" value="CtaD_CoxA"/>
    <property type="match status" value="1"/>
</dbReference>
<evidence type="ECO:0000256" key="7">
    <source>
        <dbReference type="ARBA" id="ARBA00022692"/>
    </source>
</evidence>
<evidence type="ECO:0000256" key="19">
    <source>
        <dbReference type="SAM" id="MobiDB-lite"/>
    </source>
</evidence>
<dbReference type="EC" id="7.1.1.9" evidence="18"/>